<dbReference type="Gene3D" id="1.20.1070.10">
    <property type="entry name" value="Rhodopsin 7-helix transmembrane proteins"/>
    <property type="match status" value="1"/>
</dbReference>
<evidence type="ECO:0000256" key="3">
    <source>
        <dbReference type="ARBA" id="ARBA00022692"/>
    </source>
</evidence>
<dbReference type="InterPro" id="IPR017452">
    <property type="entry name" value="GPCR_Rhodpsn_7TM"/>
</dbReference>
<evidence type="ECO:0000259" key="11">
    <source>
        <dbReference type="PROSITE" id="PS50262"/>
    </source>
</evidence>
<comment type="subcellular location">
    <subcellularLocation>
        <location evidence="1">Cell membrane</location>
        <topology evidence="1">Multi-pass membrane protein</topology>
    </subcellularLocation>
</comment>
<comment type="caution">
    <text evidence="12">The sequence shown here is derived from an EMBL/GenBank/DDBJ whole genome shotgun (WGS) entry which is preliminary data.</text>
</comment>
<evidence type="ECO:0000256" key="7">
    <source>
        <dbReference type="ARBA" id="ARBA00023170"/>
    </source>
</evidence>
<dbReference type="CDD" id="cd00637">
    <property type="entry name" value="7tm_classA_rhodopsin-like"/>
    <property type="match status" value="1"/>
</dbReference>
<feature type="transmembrane region" description="Helical" evidence="10">
    <location>
        <begin position="107"/>
        <end position="124"/>
    </location>
</feature>
<evidence type="ECO:0000256" key="8">
    <source>
        <dbReference type="ARBA" id="ARBA00023224"/>
    </source>
</evidence>
<keyword evidence="13" id="KW-1185">Reference proteome</keyword>
<evidence type="ECO:0000256" key="1">
    <source>
        <dbReference type="ARBA" id="ARBA00004651"/>
    </source>
</evidence>
<dbReference type="Proteomes" id="UP000230750">
    <property type="component" value="Unassembled WGS sequence"/>
</dbReference>
<dbReference type="Pfam" id="PF00001">
    <property type="entry name" value="7tm_1"/>
    <property type="match status" value="1"/>
</dbReference>
<keyword evidence="7 12" id="KW-0675">Receptor</keyword>
<dbReference type="SUPFAM" id="SSF81321">
    <property type="entry name" value="Family A G protein-coupled receptor-like"/>
    <property type="match status" value="1"/>
</dbReference>
<evidence type="ECO:0000256" key="5">
    <source>
        <dbReference type="ARBA" id="ARBA00023040"/>
    </source>
</evidence>
<feature type="transmembrane region" description="Helical" evidence="10">
    <location>
        <begin position="184"/>
        <end position="217"/>
    </location>
</feature>
<evidence type="ECO:0000256" key="4">
    <source>
        <dbReference type="ARBA" id="ARBA00022989"/>
    </source>
</evidence>
<dbReference type="PANTHER" id="PTHR24249:SF411">
    <property type="entry name" value="G-PROTEIN COUPLED RECEPTORS FAMILY 1 PROFILE DOMAIN-CONTAINING PROTEIN"/>
    <property type="match status" value="1"/>
</dbReference>
<dbReference type="GO" id="GO:0004930">
    <property type="term" value="F:G protein-coupled receptor activity"/>
    <property type="evidence" value="ECO:0007669"/>
    <property type="project" value="UniProtKB-KW"/>
</dbReference>
<reference evidence="12 13" key="1">
    <citation type="journal article" date="2017" name="PLoS Biol.">
        <title>The sea cucumber genome provides insights into morphological evolution and visceral regeneration.</title>
        <authorList>
            <person name="Zhang X."/>
            <person name="Sun L."/>
            <person name="Yuan J."/>
            <person name="Sun Y."/>
            <person name="Gao Y."/>
            <person name="Zhang L."/>
            <person name="Li S."/>
            <person name="Dai H."/>
            <person name="Hamel J.F."/>
            <person name="Liu C."/>
            <person name="Yu Y."/>
            <person name="Liu S."/>
            <person name="Lin W."/>
            <person name="Guo K."/>
            <person name="Jin S."/>
            <person name="Xu P."/>
            <person name="Storey K.B."/>
            <person name="Huan P."/>
            <person name="Zhang T."/>
            <person name="Zhou Y."/>
            <person name="Zhang J."/>
            <person name="Lin C."/>
            <person name="Li X."/>
            <person name="Xing L."/>
            <person name="Huo D."/>
            <person name="Sun M."/>
            <person name="Wang L."/>
            <person name="Mercier A."/>
            <person name="Li F."/>
            <person name="Yang H."/>
            <person name="Xiang J."/>
        </authorList>
    </citation>
    <scope>NUCLEOTIDE SEQUENCE [LARGE SCALE GENOMIC DNA]</scope>
    <source>
        <strain evidence="12">Shaxun</strain>
        <tissue evidence="12">Muscle</tissue>
    </source>
</reference>
<dbReference type="EMBL" id="MRZV01000148">
    <property type="protein sequence ID" value="PIK57261.1"/>
    <property type="molecule type" value="Genomic_DNA"/>
</dbReference>
<dbReference type="PROSITE" id="PS50262">
    <property type="entry name" value="G_PROTEIN_RECEP_F1_2"/>
    <property type="match status" value="1"/>
</dbReference>
<keyword evidence="2" id="KW-1003">Cell membrane</keyword>
<keyword evidence="8" id="KW-0807">Transducer</keyword>
<feature type="transmembrane region" description="Helical" evidence="10">
    <location>
        <begin position="65"/>
        <end position="87"/>
    </location>
</feature>
<dbReference type="InterPro" id="IPR050569">
    <property type="entry name" value="TAAR"/>
</dbReference>
<protein>
    <submittedName>
        <fullName evidence="12">Putative G-protein coupled receptor</fullName>
    </submittedName>
</protein>
<feature type="transmembrane region" description="Helical" evidence="10">
    <location>
        <begin position="238"/>
        <end position="264"/>
    </location>
</feature>
<evidence type="ECO:0000256" key="6">
    <source>
        <dbReference type="ARBA" id="ARBA00023136"/>
    </source>
</evidence>
<feature type="transmembrane region" description="Helical" evidence="10">
    <location>
        <begin position="144"/>
        <end position="164"/>
    </location>
</feature>
<keyword evidence="6 10" id="KW-0472">Membrane</keyword>
<dbReference type="InterPro" id="IPR000276">
    <property type="entry name" value="GPCR_Rhodpsn"/>
</dbReference>
<evidence type="ECO:0000256" key="2">
    <source>
        <dbReference type="ARBA" id="ARBA00022475"/>
    </source>
</evidence>
<sequence length="265" mass="29390">MFENNTTGFDESYESVDRQSGESDETPLFVVNDIFVVIGLIAVPLNIFAFLVLQKYPKVMGDVACLYHKALAITDGITGIACISWALRFITDSTYVALGVRGITNSMVINSLLLLTIISVDRFVAIKDPLRHLSLFTPNLAIKLILSVTVISCLYFATFAFVRLAADNASFVKESAEISGVLELALIIISTSIYVVAAFFLTMFNILLLIATVRFYLNRGILQNKSKEPRLKNLFKTVRMVLAMTGAFYASFLPIVIVTFLFFFG</sequence>
<dbReference type="OrthoDB" id="6144443at2759"/>
<evidence type="ECO:0000256" key="10">
    <source>
        <dbReference type="SAM" id="Phobius"/>
    </source>
</evidence>
<proteinExistence type="predicted"/>
<organism evidence="12 13">
    <name type="scientific">Stichopus japonicus</name>
    <name type="common">Sea cucumber</name>
    <dbReference type="NCBI Taxonomy" id="307972"/>
    <lineage>
        <taxon>Eukaryota</taxon>
        <taxon>Metazoa</taxon>
        <taxon>Echinodermata</taxon>
        <taxon>Eleutherozoa</taxon>
        <taxon>Echinozoa</taxon>
        <taxon>Holothuroidea</taxon>
        <taxon>Aspidochirotacea</taxon>
        <taxon>Aspidochirotida</taxon>
        <taxon>Stichopodidae</taxon>
        <taxon>Apostichopus</taxon>
    </lineage>
</organism>
<dbReference type="AlphaFoldDB" id="A0A2G8LAJ7"/>
<keyword evidence="5" id="KW-0297">G-protein coupled receptor</keyword>
<feature type="region of interest" description="Disordered" evidence="9">
    <location>
        <begin position="1"/>
        <end position="20"/>
    </location>
</feature>
<keyword evidence="3 10" id="KW-0812">Transmembrane</keyword>
<dbReference type="PANTHER" id="PTHR24249">
    <property type="entry name" value="HISTAMINE RECEPTOR-RELATED G-PROTEIN COUPLED RECEPTOR"/>
    <property type="match status" value="1"/>
</dbReference>
<feature type="domain" description="G-protein coupled receptors family 1 profile" evidence="11">
    <location>
        <begin position="45"/>
        <end position="265"/>
    </location>
</feature>
<gene>
    <name evidence="12" type="ORF">BSL78_05831</name>
</gene>
<evidence type="ECO:0000313" key="13">
    <source>
        <dbReference type="Proteomes" id="UP000230750"/>
    </source>
</evidence>
<feature type="transmembrane region" description="Helical" evidence="10">
    <location>
        <begin position="34"/>
        <end position="53"/>
    </location>
</feature>
<accession>A0A2G8LAJ7</accession>
<evidence type="ECO:0000313" key="12">
    <source>
        <dbReference type="EMBL" id="PIK57261.1"/>
    </source>
</evidence>
<keyword evidence="4 10" id="KW-1133">Transmembrane helix</keyword>
<name>A0A2G8LAJ7_STIJA</name>
<dbReference type="PRINTS" id="PR00237">
    <property type="entry name" value="GPCRRHODOPSN"/>
</dbReference>
<dbReference type="GO" id="GO:0005886">
    <property type="term" value="C:plasma membrane"/>
    <property type="evidence" value="ECO:0007669"/>
    <property type="project" value="UniProtKB-SubCell"/>
</dbReference>
<evidence type="ECO:0000256" key="9">
    <source>
        <dbReference type="SAM" id="MobiDB-lite"/>
    </source>
</evidence>